<evidence type="ECO:0000313" key="5">
    <source>
        <dbReference type="EMBL" id="VEI12787.1"/>
    </source>
</evidence>
<accession>A0A448PCX9</accession>
<dbReference type="RefSeq" id="WP_126415963.1">
    <property type="nucleotide sequence ID" value="NZ_LR134476.1"/>
</dbReference>
<dbReference type="CDD" id="cd06127">
    <property type="entry name" value="DEDDh"/>
    <property type="match status" value="1"/>
</dbReference>
<dbReference type="GO" id="GO:0005829">
    <property type="term" value="C:cytosol"/>
    <property type="evidence" value="ECO:0007669"/>
    <property type="project" value="TreeGrafter"/>
</dbReference>
<dbReference type="GO" id="GO:0003887">
    <property type="term" value="F:DNA-directed DNA polymerase activity"/>
    <property type="evidence" value="ECO:0007669"/>
    <property type="project" value="UniProtKB-EC"/>
</dbReference>
<dbReference type="NCBIfam" id="NF005927">
    <property type="entry name" value="PRK07942.1"/>
    <property type="match status" value="1"/>
</dbReference>
<organism evidence="5 6">
    <name type="scientific">Trueperella bialowiezensis</name>
    <dbReference type="NCBI Taxonomy" id="312285"/>
    <lineage>
        <taxon>Bacteria</taxon>
        <taxon>Bacillati</taxon>
        <taxon>Actinomycetota</taxon>
        <taxon>Actinomycetes</taxon>
        <taxon>Actinomycetales</taxon>
        <taxon>Actinomycetaceae</taxon>
        <taxon>Trueperella</taxon>
    </lineage>
</organism>
<dbReference type="EC" id="2.7.7.7" evidence="5"/>
<gene>
    <name evidence="5" type="primary">polC_3</name>
    <name evidence="5" type="ORF">NCTC13354_00481</name>
</gene>
<keyword evidence="2" id="KW-0378">Hydrolase</keyword>
<dbReference type="OrthoDB" id="9791657at2"/>
<dbReference type="SUPFAM" id="SSF53098">
    <property type="entry name" value="Ribonuclease H-like"/>
    <property type="match status" value="1"/>
</dbReference>
<keyword evidence="6" id="KW-1185">Reference proteome</keyword>
<keyword evidence="1" id="KW-0540">Nuclease</keyword>
<dbReference type="InterPro" id="IPR012337">
    <property type="entry name" value="RNaseH-like_sf"/>
</dbReference>
<dbReference type="Gene3D" id="3.30.420.10">
    <property type="entry name" value="Ribonuclease H-like superfamily/Ribonuclease H"/>
    <property type="match status" value="1"/>
</dbReference>
<reference evidence="5 6" key="1">
    <citation type="submission" date="2018-12" db="EMBL/GenBank/DDBJ databases">
        <authorList>
            <consortium name="Pathogen Informatics"/>
        </authorList>
    </citation>
    <scope>NUCLEOTIDE SEQUENCE [LARGE SCALE GENOMIC DNA]</scope>
    <source>
        <strain evidence="5 6">NCTC13354</strain>
    </source>
</reference>
<dbReference type="GO" id="GO:0008408">
    <property type="term" value="F:3'-5' exonuclease activity"/>
    <property type="evidence" value="ECO:0007669"/>
    <property type="project" value="TreeGrafter"/>
</dbReference>
<evidence type="ECO:0000256" key="2">
    <source>
        <dbReference type="ARBA" id="ARBA00022801"/>
    </source>
</evidence>
<dbReference type="EMBL" id="LR134476">
    <property type="protein sequence ID" value="VEI12787.1"/>
    <property type="molecule type" value="Genomic_DNA"/>
</dbReference>
<feature type="domain" description="Exonuclease" evidence="4">
    <location>
        <begin position="6"/>
        <end position="186"/>
    </location>
</feature>
<dbReference type="PANTHER" id="PTHR30231">
    <property type="entry name" value="DNA POLYMERASE III SUBUNIT EPSILON"/>
    <property type="match status" value="1"/>
</dbReference>
<name>A0A448PCX9_9ACTO</name>
<dbReference type="GO" id="GO:0003676">
    <property type="term" value="F:nucleic acid binding"/>
    <property type="evidence" value="ECO:0007669"/>
    <property type="project" value="InterPro"/>
</dbReference>
<dbReference type="InterPro" id="IPR036397">
    <property type="entry name" value="RNaseH_sf"/>
</dbReference>
<evidence type="ECO:0000256" key="1">
    <source>
        <dbReference type="ARBA" id="ARBA00022722"/>
    </source>
</evidence>
<dbReference type="SMART" id="SM00479">
    <property type="entry name" value="EXOIII"/>
    <property type="match status" value="1"/>
</dbReference>
<dbReference type="KEGG" id="tbw:NCTC13354_00481"/>
<protein>
    <submittedName>
        <fullName evidence="5">DNA polymerase III polC-type</fullName>
        <ecNumber evidence="5">2.7.7.7</ecNumber>
    </submittedName>
</protein>
<keyword evidence="5" id="KW-0548">Nucleotidyltransferase</keyword>
<sequence length="230" mass="25940">MWTTLPRAGFDTETTGVNVLADRIVTAAIIIDDGETEERYTWLADPGVEIPEGAAAIHGVTTEIAQRDGEPAEKVLSEIADILEHHMAGGNPVVAYNASYDFTLLENELRRHGIATLEDRLGGRVYPVVDPYFLDRHVDRYRRGKRTLAHLAAHYEVPADETFHEAEGDVRMTLRVLDAILEQYPQLAEMPLDVLDANQRVAYNEFQDFISRRYRRAANEPRGWPVATVQ</sequence>
<dbReference type="PANTHER" id="PTHR30231:SF4">
    <property type="entry name" value="PROTEIN NEN2"/>
    <property type="match status" value="1"/>
</dbReference>
<evidence type="ECO:0000259" key="4">
    <source>
        <dbReference type="SMART" id="SM00479"/>
    </source>
</evidence>
<dbReference type="InterPro" id="IPR013520">
    <property type="entry name" value="Ribonucl_H"/>
</dbReference>
<keyword evidence="5" id="KW-0808">Transferase</keyword>
<evidence type="ECO:0000256" key="3">
    <source>
        <dbReference type="ARBA" id="ARBA00022839"/>
    </source>
</evidence>
<dbReference type="Pfam" id="PF00929">
    <property type="entry name" value="RNase_T"/>
    <property type="match status" value="1"/>
</dbReference>
<evidence type="ECO:0000313" key="6">
    <source>
        <dbReference type="Proteomes" id="UP000269542"/>
    </source>
</evidence>
<dbReference type="Proteomes" id="UP000269542">
    <property type="component" value="Chromosome"/>
</dbReference>
<keyword evidence="3" id="KW-0269">Exonuclease</keyword>
<dbReference type="AlphaFoldDB" id="A0A448PCX9"/>
<proteinExistence type="predicted"/>